<organism evidence="6 7">
    <name type="scientific">Sulfoacidibacillus thermotolerans</name>
    <name type="common">Acidibacillus sulfuroxidans</name>
    <dbReference type="NCBI Taxonomy" id="1765684"/>
    <lineage>
        <taxon>Bacteria</taxon>
        <taxon>Bacillati</taxon>
        <taxon>Bacillota</taxon>
        <taxon>Bacilli</taxon>
        <taxon>Bacillales</taxon>
        <taxon>Alicyclobacillaceae</taxon>
        <taxon>Sulfoacidibacillus</taxon>
    </lineage>
</organism>
<reference evidence="6 7" key="1">
    <citation type="submission" date="2016-11" db="EMBL/GenBank/DDBJ databases">
        <title>Comparative genomics of Acidibacillus ferroxidans species.</title>
        <authorList>
            <person name="Oliveira G."/>
            <person name="Nunes G."/>
            <person name="Oliveira R."/>
            <person name="Araujo F."/>
            <person name="Salim A."/>
            <person name="Scholte L."/>
            <person name="Morais D."/>
            <person name="Nancucheo I."/>
            <person name="Johnson D.B."/>
            <person name="Grail B."/>
            <person name="Bittencourt J."/>
            <person name="Valadares R."/>
        </authorList>
    </citation>
    <scope>NUCLEOTIDE SEQUENCE [LARGE SCALE GENOMIC DNA]</scope>
    <source>
        <strain evidence="6 7">Y002</strain>
    </source>
</reference>
<feature type="binding site" evidence="4">
    <location>
        <position position="12"/>
    </location>
    <ligand>
        <name>phosphate</name>
        <dbReference type="ChEBI" id="CHEBI:43474"/>
    </ligand>
</feature>
<proteinExistence type="inferred from homology"/>
<dbReference type="RefSeq" id="WP_109431158.1">
    <property type="nucleotide sequence ID" value="NZ_MPDK01000019.1"/>
</dbReference>
<dbReference type="InterPro" id="IPR010044">
    <property type="entry name" value="MTAP"/>
</dbReference>
<dbReference type="PANTHER" id="PTHR42679">
    <property type="entry name" value="S-METHYL-5'-THIOADENOSINE PHOSPHORYLASE"/>
    <property type="match status" value="1"/>
</dbReference>
<feature type="site" description="Important for substrate specificity" evidence="4">
    <location>
        <position position="166"/>
    </location>
</feature>
<dbReference type="HAMAP" id="MF_01963">
    <property type="entry name" value="MTAP"/>
    <property type="match status" value="1"/>
</dbReference>
<feature type="site" description="Important for substrate specificity" evidence="4">
    <location>
        <position position="220"/>
    </location>
</feature>
<feature type="binding site" evidence="4">
    <location>
        <position position="185"/>
    </location>
    <ligand>
        <name>phosphate</name>
        <dbReference type="ChEBI" id="CHEBI:43474"/>
    </ligand>
</feature>
<gene>
    <name evidence="6" type="ORF">BM613_10530</name>
</gene>
<dbReference type="NCBIfam" id="NF006599">
    <property type="entry name" value="PRK09136.1"/>
    <property type="match status" value="1"/>
</dbReference>
<comment type="similarity">
    <text evidence="4">Belongs to the PNP/MTAP phosphorylase family. MTAP subfamily.</text>
</comment>
<comment type="catalytic activity">
    <reaction evidence="4">
        <text>a purine D-ribonucleoside + phosphate = a purine nucleobase + alpha-D-ribose 1-phosphate</text>
        <dbReference type="Rhea" id="RHEA:19805"/>
        <dbReference type="ChEBI" id="CHEBI:26386"/>
        <dbReference type="ChEBI" id="CHEBI:43474"/>
        <dbReference type="ChEBI" id="CHEBI:57720"/>
        <dbReference type="ChEBI" id="CHEBI:142355"/>
        <dbReference type="EC" id="2.4.2.1"/>
    </reaction>
</comment>
<comment type="function">
    <text evidence="4">Purine nucleoside phosphorylase involved in purine salvage.</text>
</comment>
<comment type="caution">
    <text evidence="6">The sequence shown here is derived from an EMBL/GenBank/DDBJ whole genome shotgun (WGS) entry which is preliminary data.</text>
</comment>
<comment type="subunit">
    <text evidence="4">Homohexamer. Dimer of a homotrimer.</text>
</comment>
<dbReference type="NCBIfam" id="TIGR01694">
    <property type="entry name" value="MTAP"/>
    <property type="match status" value="1"/>
</dbReference>
<keyword evidence="7" id="KW-1185">Reference proteome</keyword>
<dbReference type="GO" id="GO:0005829">
    <property type="term" value="C:cytosol"/>
    <property type="evidence" value="ECO:0007669"/>
    <property type="project" value="TreeGrafter"/>
</dbReference>
<sequence>MIHADYAIIGGTGVYDPALLDHPTEEQIETPYGTATCTIGEYKGKRIAFMPRHGKSHHVPPHQVNYKANIQALYQIGVKQIFATAAVGSMRQSLAPGALVIVDQFLDFTKNRPLTFFEDGEPVTHTDMTDPYCGRLRRHLQTTAQRLGIVAAPGGTYVCTEGPRFETPAEIRMFAQLGGDVVGMTSIPETVLAKERGLCYATVAMVTNYCAGMSGSPLTHQEVLDEMAKNVHFIRTLFFEAIATLEKTASCACSTAAGTI</sequence>
<accession>A0A2U3D722</accession>
<feature type="binding site" evidence="4">
    <location>
        <begin position="52"/>
        <end position="53"/>
    </location>
    <ligand>
        <name>phosphate</name>
        <dbReference type="ChEBI" id="CHEBI:43474"/>
    </ligand>
</feature>
<dbReference type="Pfam" id="PF01048">
    <property type="entry name" value="PNP_UDP_1"/>
    <property type="match status" value="1"/>
</dbReference>
<dbReference type="EMBL" id="MPDK01000019">
    <property type="protein sequence ID" value="PWI57077.1"/>
    <property type="molecule type" value="Genomic_DNA"/>
</dbReference>
<dbReference type="OrthoDB" id="1523230at2"/>
<dbReference type="InterPro" id="IPR000845">
    <property type="entry name" value="Nucleoside_phosphorylase_d"/>
</dbReference>
<dbReference type="GO" id="GO:0006166">
    <property type="term" value="P:purine ribonucleoside salvage"/>
    <property type="evidence" value="ECO:0007669"/>
    <property type="project" value="UniProtKB-UniRule"/>
</dbReference>
<dbReference type="SUPFAM" id="SSF53167">
    <property type="entry name" value="Purine and uridine phosphorylases"/>
    <property type="match status" value="1"/>
</dbReference>
<evidence type="ECO:0000256" key="1">
    <source>
        <dbReference type="ARBA" id="ARBA00022676"/>
    </source>
</evidence>
<evidence type="ECO:0000259" key="5">
    <source>
        <dbReference type="Pfam" id="PF01048"/>
    </source>
</evidence>
<comment type="caution">
    <text evidence="4">Lacks conserved residue(s) required for the propagation of feature annotation.</text>
</comment>
<dbReference type="FunFam" id="3.40.50.1580:FF:000012">
    <property type="entry name" value="Probable 6-oxopurine nucleoside phosphorylase"/>
    <property type="match status" value="1"/>
</dbReference>
<dbReference type="Gene3D" id="3.40.50.1580">
    <property type="entry name" value="Nucleoside phosphorylase domain"/>
    <property type="match status" value="1"/>
</dbReference>
<evidence type="ECO:0000256" key="4">
    <source>
        <dbReference type="HAMAP-Rule" id="MF_01963"/>
    </source>
</evidence>
<feature type="binding site" evidence="4">
    <location>
        <position position="184"/>
    </location>
    <ligand>
        <name>substrate</name>
    </ligand>
</feature>
<name>A0A2U3D722_SULT2</name>
<dbReference type="GO" id="GO:0017061">
    <property type="term" value="F:S-methyl-5-thioadenosine phosphorylase activity"/>
    <property type="evidence" value="ECO:0007669"/>
    <property type="project" value="InterPro"/>
</dbReference>
<dbReference type="AlphaFoldDB" id="A0A2U3D722"/>
<dbReference type="EC" id="2.4.2.1" evidence="4"/>
<keyword evidence="2 4" id="KW-0808">Transferase</keyword>
<evidence type="ECO:0000313" key="7">
    <source>
        <dbReference type="Proteomes" id="UP000245380"/>
    </source>
</evidence>
<dbReference type="UniPathway" id="UPA00606"/>
<keyword evidence="1 4" id="KW-0328">Glycosyltransferase</keyword>
<evidence type="ECO:0000256" key="2">
    <source>
        <dbReference type="ARBA" id="ARBA00022679"/>
    </source>
</evidence>
<evidence type="ECO:0000313" key="6">
    <source>
        <dbReference type="EMBL" id="PWI57077.1"/>
    </source>
</evidence>
<keyword evidence="3 4" id="KW-0660">Purine salvage</keyword>
<comment type="miscellaneous">
    <text evidence="4">Although this enzyme belongs to the family of MTA phosphorylases based on sequence homology, it lacks several conserved amino acids in the substrate binding pocket that confer specificity towards MTA.</text>
</comment>
<dbReference type="PANTHER" id="PTHR42679:SF2">
    <property type="entry name" value="S-METHYL-5'-THIOADENOSINE PHOSPHORYLASE"/>
    <property type="match status" value="1"/>
</dbReference>
<evidence type="ECO:0000256" key="3">
    <source>
        <dbReference type="ARBA" id="ARBA00022726"/>
    </source>
</evidence>
<feature type="domain" description="Nucleoside phosphorylase" evidence="5">
    <location>
        <begin position="6"/>
        <end position="241"/>
    </location>
</feature>
<dbReference type="GO" id="GO:0019509">
    <property type="term" value="P:L-methionine salvage from methylthioadenosine"/>
    <property type="evidence" value="ECO:0007669"/>
    <property type="project" value="TreeGrafter"/>
</dbReference>
<dbReference type="CDD" id="cd09010">
    <property type="entry name" value="MTAP_SsMTAPII_like_MTIP"/>
    <property type="match status" value="1"/>
</dbReference>
<comment type="pathway">
    <text evidence="4">Purine metabolism; purine nucleoside salvage.</text>
</comment>
<dbReference type="InterPro" id="IPR035994">
    <property type="entry name" value="Nucleoside_phosphorylase_sf"/>
</dbReference>
<dbReference type="Proteomes" id="UP000245380">
    <property type="component" value="Unassembled WGS sequence"/>
</dbReference>
<protein>
    <recommendedName>
        <fullName evidence="4">Purine nucleoside phosphorylase</fullName>
        <shortName evidence="4">PNP</shortName>
        <ecNumber evidence="4">2.4.2.1</ecNumber>
    </recommendedName>
</protein>